<evidence type="ECO:0000313" key="4">
    <source>
        <dbReference type="Proteomes" id="UP000269693"/>
    </source>
</evidence>
<evidence type="ECO:0000259" key="1">
    <source>
        <dbReference type="Pfam" id="PF00534"/>
    </source>
</evidence>
<feature type="domain" description="Glycosyltransferase subfamily 4-like N-terminal" evidence="2">
    <location>
        <begin position="2"/>
        <end position="144"/>
    </location>
</feature>
<accession>A0ABM7CFA9</accession>
<dbReference type="EMBL" id="CP032544">
    <property type="protein sequence ID" value="AZJ32467.1"/>
    <property type="molecule type" value="Genomic_DNA"/>
</dbReference>
<dbReference type="InterPro" id="IPR001296">
    <property type="entry name" value="Glyco_trans_1"/>
</dbReference>
<evidence type="ECO:0000259" key="2">
    <source>
        <dbReference type="Pfam" id="PF13477"/>
    </source>
</evidence>
<evidence type="ECO:0000313" key="3">
    <source>
        <dbReference type="EMBL" id="AZJ32467.1"/>
    </source>
</evidence>
<dbReference type="Proteomes" id="UP000269693">
    <property type="component" value="Chromosome"/>
</dbReference>
<dbReference type="InterPro" id="IPR050194">
    <property type="entry name" value="Glycosyltransferase_grp1"/>
</dbReference>
<dbReference type="SUPFAM" id="SSF53756">
    <property type="entry name" value="UDP-Glycosyltransferase/glycogen phosphorylase"/>
    <property type="match status" value="1"/>
</dbReference>
<dbReference type="Pfam" id="PF13477">
    <property type="entry name" value="Glyco_trans_4_2"/>
    <property type="match status" value="1"/>
</dbReference>
<reference evidence="3 4" key="1">
    <citation type="submission" date="2018-09" db="EMBL/GenBank/DDBJ databases">
        <title>Insights into the microbiota of Asian seabass (Lates calcarifer) with tenacibaculosis symptoms and description of sp. nov. Tenacibaculum singaporense.</title>
        <authorList>
            <person name="Miyake S."/>
            <person name="Soh M."/>
            <person name="Azman M.N."/>
            <person name="Ngoh S.Y."/>
            <person name="Orban L."/>
            <person name="Seedorf H."/>
        </authorList>
    </citation>
    <scope>NUCLEOTIDE SEQUENCE [LARGE SCALE GENOMIC DNA]</scope>
    <source>
        <strain evidence="3 4">DSM 13764</strain>
    </source>
</reference>
<dbReference type="Pfam" id="PF00534">
    <property type="entry name" value="Glycos_transf_1"/>
    <property type="match status" value="1"/>
</dbReference>
<keyword evidence="4" id="KW-1185">Reference proteome</keyword>
<dbReference type="InterPro" id="IPR028098">
    <property type="entry name" value="Glyco_trans_4-like_N"/>
</dbReference>
<name>A0ABM7CFA9_9FLAO</name>
<dbReference type="PANTHER" id="PTHR45947">
    <property type="entry name" value="SULFOQUINOVOSYL TRANSFERASE SQD2"/>
    <property type="match status" value="1"/>
</dbReference>
<feature type="domain" description="Glycosyl transferase family 1" evidence="1">
    <location>
        <begin position="173"/>
        <end position="342"/>
    </location>
</feature>
<proteinExistence type="predicted"/>
<gene>
    <name evidence="3" type="ORF">D6200_07805</name>
</gene>
<dbReference type="PANTHER" id="PTHR45947:SF3">
    <property type="entry name" value="SULFOQUINOVOSYL TRANSFERASE SQD2"/>
    <property type="match status" value="1"/>
</dbReference>
<sequence>MKILLLSDCNSIHTIKWATSLFKKSIDVSIFSINKCKVVDYEEYPAIKIYDSTVKVTRSESTLDKVRYLKLLPQLKKVIGEIEPDIVHAHYASSYGVLGALCNFSPFILSVWGSDVFSFPKKSFLYRSILKFNLRKANKILSTSHIMAKETSLYTEKKIIITPFGVDIEKFSNQKKETLFNEEDIVIGTIKALEEIYGIKYLIEAFAVICKKYKNLPLKLLIVGEGSQERELKNQTKKLNIEDKVVFTGKIPFENIPNYHNMLSISVYLSKEESFGVAIIESSSCEKPVIVSNVGGLPEVVKDGVTGIVVPGQNIDKTVQALEKLILDKNLQEQMGKAGRKRVEKMYNWEENVQQMIKIYEEELGV</sequence>
<dbReference type="RefSeq" id="WP_073184717.1">
    <property type="nucleotide sequence ID" value="NZ_CP032544.1"/>
</dbReference>
<organism evidence="3 4">
    <name type="scientific">Tenacibaculum mesophilum</name>
    <dbReference type="NCBI Taxonomy" id="104268"/>
    <lineage>
        <taxon>Bacteria</taxon>
        <taxon>Pseudomonadati</taxon>
        <taxon>Bacteroidota</taxon>
        <taxon>Flavobacteriia</taxon>
        <taxon>Flavobacteriales</taxon>
        <taxon>Flavobacteriaceae</taxon>
        <taxon>Tenacibaculum</taxon>
    </lineage>
</organism>
<protein>
    <submittedName>
        <fullName evidence="3">Glycosyltransferase family 4 protein</fullName>
    </submittedName>
</protein>
<dbReference type="Gene3D" id="3.40.50.2000">
    <property type="entry name" value="Glycogen Phosphorylase B"/>
    <property type="match status" value="2"/>
</dbReference>